<organism evidence="2 3">
    <name type="scientific">Muraenolepis orangiensis</name>
    <name type="common">Patagonian moray cod</name>
    <dbReference type="NCBI Taxonomy" id="630683"/>
    <lineage>
        <taxon>Eukaryota</taxon>
        <taxon>Metazoa</taxon>
        <taxon>Chordata</taxon>
        <taxon>Craniata</taxon>
        <taxon>Vertebrata</taxon>
        <taxon>Euteleostomi</taxon>
        <taxon>Actinopterygii</taxon>
        <taxon>Neopterygii</taxon>
        <taxon>Teleostei</taxon>
        <taxon>Neoteleostei</taxon>
        <taxon>Acanthomorphata</taxon>
        <taxon>Zeiogadaria</taxon>
        <taxon>Gadariae</taxon>
        <taxon>Gadiformes</taxon>
        <taxon>Muraenolepidoidei</taxon>
        <taxon>Muraenolepididae</taxon>
        <taxon>Muraenolepis</taxon>
    </lineage>
</organism>
<dbReference type="Gene3D" id="1.10.150.50">
    <property type="entry name" value="Transcription Factor, Ets-1"/>
    <property type="match status" value="1"/>
</dbReference>
<feature type="domain" description="SAM" evidence="1">
    <location>
        <begin position="10"/>
        <end position="76"/>
    </location>
</feature>
<dbReference type="InterPro" id="IPR052268">
    <property type="entry name" value="SAM_domain-containing_protein"/>
</dbReference>
<evidence type="ECO:0000313" key="2">
    <source>
        <dbReference type="EMBL" id="KAJ3606464.1"/>
    </source>
</evidence>
<dbReference type="InterPro" id="IPR013761">
    <property type="entry name" value="SAM/pointed_sf"/>
</dbReference>
<dbReference type="GO" id="GO:0007169">
    <property type="term" value="P:cell surface receptor protein tyrosine kinase signaling pathway"/>
    <property type="evidence" value="ECO:0007669"/>
    <property type="project" value="TreeGrafter"/>
</dbReference>
<comment type="caution">
    <text evidence="2">The sequence shown here is derived from an EMBL/GenBank/DDBJ whole genome shotgun (WGS) entry which is preliminary data.</text>
</comment>
<dbReference type="PROSITE" id="PS50105">
    <property type="entry name" value="SAM_DOMAIN"/>
    <property type="match status" value="1"/>
</dbReference>
<evidence type="ECO:0000259" key="1">
    <source>
        <dbReference type="PROSITE" id="PS50105"/>
    </source>
</evidence>
<dbReference type="OrthoDB" id="434324at2759"/>
<dbReference type="AlphaFoldDB" id="A0A9Q0EGM2"/>
<dbReference type="SUPFAM" id="SSF47769">
    <property type="entry name" value="SAM/Pointed domain"/>
    <property type="match status" value="1"/>
</dbReference>
<dbReference type="EMBL" id="JANIIK010000042">
    <property type="protein sequence ID" value="KAJ3606464.1"/>
    <property type="molecule type" value="Genomic_DNA"/>
</dbReference>
<dbReference type="PANTHER" id="PTHR20843">
    <property type="entry name" value="STERILE ALPHA MOTIF DOMAIN CONTAINING PROTEIN 10"/>
    <property type="match status" value="1"/>
</dbReference>
<dbReference type="SMART" id="SM00454">
    <property type="entry name" value="SAM"/>
    <property type="match status" value="1"/>
</dbReference>
<gene>
    <name evidence="2" type="ORF">NHX12_025985</name>
</gene>
<dbReference type="PANTHER" id="PTHR20843:SF0">
    <property type="entry name" value="PROTEIN AVEUGLE"/>
    <property type="match status" value="1"/>
</dbReference>
<proteinExistence type="predicted"/>
<dbReference type="GO" id="GO:0009898">
    <property type="term" value="C:cytoplasmic side of plasma membrane"/>
    <property type="evidence" value="ECO:0007669"/>
    <property type="project" value="TreeGrafter"/>
</dbReference>
<protein>
    <recommendedName>
        <fullName evidence="1">SAM domain-containing protein</fullName>
    </recommendedName>
</protein>
<dbReference type="Proteomes" id="UP001148018">
    <property type="component" value="Unassembled WGS sequence"/>
</dbReference>
<keyword evidence="3" id="KW-1185">Reference proteome</keyword>
<evidence type="ECO:0000313" key="3">
    <source>
        <dbReference type="Proteomes" id="UP001148018"/>
    </source>
</evidence>
<name>A0A9Q0EGM2_9TELE</name>
<sequence length="165" mass="18525">MGLSRRVSVWSVEEVSEWVRQQYPGRQSRLQTAILQHAVSGRVLLRMRAHHLEHLGVEAPAQQEILQDVLHLRVREELENLMEIFTGLTVNGLSLAIGIQNRGSEASSKPDPEWNSSWSHHFFQSLPKVAPCLALRSSKSSLMTSGRMWATHSGRSALRSGPMPL</sequence>
<dbReference type="Pfam" id="PF07647">
    <property type="entry name" value="SAM_2"/>
    <property type="match status" value="1"/>
</dbReference>
<accession>A0A9Q0EGM2</accession>
<dbReference type="InterPro" id="IPR001660">
    <property type="entry name" value="SAM"/>
</dbReference>
<reference evidence="2" key="1">
    <citation type="submission" date="2022-07" db="EMBL/GenBank/DDBJ databases">
        <title>Chromosome-level genome of Muraenolepis orangiensis.</title>
        <authorList>
            <person name="Kim J."/>
        </authorList>
    </citation>
    <scope>NUCLEOTIDE SEQUENCE</scope>
    <source>
        <strain evidence="2">KU_S4_2022</strain>
        <tissue evidence="2">Muscle</tissue>
    </source>
</reference>